<keyword evidence="2" id="KW-1185">Reference proteome</keyword>
<organism evidence="1 2">
    <name type="scientific">Smallanthus sonchifolius</name>
    <dbReference type="NCBI Taxonomy" id="185202"/>
    <lineage>
        <taxon>Eukaryota</taxon>
        <taxon>Viridiplantae</taxon>
        <taxon>Streptophyta</taxon>
        <taxon>Embryophyta</taxon>
        <taxon>Tracheophyta</taxon>
        <taxon>Spermatophyta</taxon>
        <taxon>Magnoliopsida</taxon>
        <taxon>eudicotyledons</taxon>
        <taxon>Gunneridae</taxon>
        <taxon>Pentapetalae</taxon>
        <taxon>asterids</taxon>
        <taxon>campanulids</taxon>
        <taxon>Asterales</taxon>
        <taxon>Asteraceae</taxon>
        <taxon>Asteroideae</taxon>
        <taxon>Heliantheae alliance</taxon>
        <taxon>Millerieae</taxon>
        <taxon>Smallanthus</taxon>
    </lineage>
</organism>
<dbReference type="Proteomes" id="UP001056120">
    <property type="component" value="Linkage Group LG21"/>
</dbReference>
<evidence type="ECO:0000313" key="2">
    <source>
        <dbReference type="Proteomes" id="UP001056120"/>
    </source>
</evidence>
<gene>
    <name evidence="1" type="ORF">L1987_64239</name>
</gene>
<dbReference type="EMBL" id="CM042038">
    <property type="protein sequence ID" value="KAI3733024.1"/>
    <property type="molecule type" value="Genomic_DNA"/>
</dbReference>
<evidence type="ECO:0000313" key="1">
    <source>
        <dbReference type="EMBL" id="KAI3733024.1"/>
    </source>
</evidence>
<comment type="caution">
    <text evidence="1">The sequence shown here is derived from an EMBL/GenBank/DDBJ whole genome shotgun (WGS) entry which is preliminary data.</text>
</comment>
<accession>A0ACB9CFI5</accession>
<name>A0ACB9CFI5_9ASTR</name>
<sequence length="98" mass="11518">MNKIHGQQFADWFKRRIARMEEQDPKHKDWEVVRYVKVRGVYDMGSVDEQVGPYLNDCTFDVPTLHRIGDEGEDGIDITPDMEREVDVEETDDNSIIF</sequence>
<reference evidence="1 2" key="2">
    <citation type="journal article" date="2022" name="Mol. Ecol. Resour.">
        <title>The genomes of chicory, endive, great burdock and yacon provide insights into Asteraceae paleo-polyploidization history and plant inulin production.</title>
        <authorList>
            <person name="Fan W."/>
            <person name="Wang S."/>
            <person name="Wang H."/>
            <person name="Wang A."/>
            <person name="Jiang F."/>
            <person name="Liu H."/>
            <person name="Zhao H."/>
            <person name="Xu D."/>
            <person name="Zhang Y."/>
        </authorList>
    </citation>
    <scope>NUCLEOTIDE SEQUENCE [LARGE SCALE GENOMIC DNA]</scope>
    <source>
        <strain evidence="2">cv. Yunnan</strain>
        <tissue evidence="1">Leaves</tissue>
    </source>
</reference>
<proteinExistence type="predicted"/>
<protein>
    <submittedName>
        <fullName evidence="1">Uncharacterized protein</fullName>
    </submittedName>
</protein>
<reference evidence="2" key="1">
    <citation type="journal article" date="2022" name="Mol. Ecol. Resour.">
        <title>The genomes of chicory, endive, great burdock and yacon provide insights into Asteraceae palaeo-polyploidization history and plant inulin production.</title>
        <authorList>
            <person name="Fan W."/>
            <person name="Wang S."/>
            <person name="Wang H."/>
            <person name="Wang A."/>
            <person name="Jiang F."/>
            <person name="Liu H."/>
            <person name="Zhao H."/>
            <person name="Xu D."/>
            <person name="Zhang Y."/>
        </authorList>
    </citation>
    <scope>NUCLEOTIDE SEQUENCE [LARGE SCALE GENOMIC DNA]</scope>
    <source>
        <strain evidence="2">cv. Yunnan</strain>
    </source>
</reference>